<keyword evidence="3" id="KW-0378">Hydrolase</keyword>
<keyword evidence="4" id="KW-1185">Reference proteome</keyword>
<dbReference type="Pfam" id="PF00004">
    <property type="entry name" value="AAA"/>
    <property type="match status" value="1"/>
</dbReference>
<dbReference type="Proteomes" id="UP000799779">
    <property type="component" value="Unassembled WGS sequence"/>
</dbReference>
<sequence>MDNLKGVNDADEMVLLSKQRTTDGPHGVFDASQFKRSIDQDVSADIIEKLQKEFGDNLAGAIDKFLEKKEASSKKSISQTNNKDNEETYKDTSADPLGRKEFVTRDRYWDKFKRQYVLQKPSKKRDESKKHKNCVIFVRRDYSEDMTSFNTVLIISGLVLRNALRHIFRGAEGFSLTENPSTELAPKFLFWARPELEMLAEHYESIKDKKAIFEIKAGLKFIDSEFEEMISVLPSLIPHSITFEYLWALLPADCLVVGKNSLGLDTIWSIRSHSVQKMEDGIFLVMNAEYIVWDGSKIGNVRHMLRIGLFSGVRPIEELPYIPLKFHPRREEVMQIVRERSAKTIKFWQPKFKHKEHHGTGLAEMYDKVEHYPFSGRVLIDPKMMRQMQPANKIMPKTWEISDLRKSSRTCFSDLITEEDKPQILETLLSDPSQVISTAVDAPAAPRRIIRRFGSLGDMAQNEYSSTTSSDCESTDSSSLSTAIVKTKGSSKQPELSTEQMLLVSSLLYGYSLREGKWGAFSVDNVSPITWNDTIFDSLVIDKTLKETIYRLVVAHSRGSSQFDDFVKGKGKGLIGLFFGPPGSGKTLTAEAIAETAKMPLYAVSSGALGHEATEIHSRLADILKLASHWKAVLLLDEADVFLAQRTLTDIVRNAIVSVFLRELEYYQGILLLTTNQADVIDEAFQSRIHISLQYPSLDAVARLKIWENFMVNARQSKGVTMDIDHDSLRALAQMPLNGRQIKNTISMAMKIATMSESRAITADSLRDTVRLLQTSNFSDPKILK</sequence>
<dbReference type="CDD" id="cd19481">
    <property type="entry name" value="RecA-like_protease"/>
    <property type="match status" value="1"/>
</dbReference>
<dbReference type="Pfam" id="PF22942">
    <property type="entry name" value="DUF7025"/>
    <property type="match status" value="1"/>
</dbReference>
<reference evidence="3" key="1">
    <citation type="journal article" date="2020" name="Stud. Mycol.">
        <title>101 Dothideomycetes genomes: a test case for predicting lifestyles and emergence of pathogens.</title>
        <authorList>
            <person name="Haridas S."/>
            <person name="Albert R."/>
            <person name="Binder M."/>
            <person name="Bloem J."/>
            <person name="Labutti K."/>
            <person name="Salamov A."/>
            <person name="Andreopoulos B."/>
            <person name="Baker S."/>
            <person name="Barry K."/>
            <person name="Bills G."/>
            <person name="Bluhm B."/>
            <person name="Cannon C."/>
            <person name="Castanera R."/>
            <person name="Culley D."/>
            <person name="Daum C."/>
            <person name="Ezra D."/>
            <person name="Gonzalez J."/>
            <person name="Henrissat B."/>
            <person name="Kuo A."/>
            <person name="Liang C."/>
            <person name="Lipzen A."/>
            <person name="Lutzoni F."/>
            <person name="Magnuson J."/>
            <person name="Mondo S."/>
            <person name="Nolan M."/>
            <person name="Ohm R."/>
            <person name="Pangilinan J."/>
            <person name="Park H.-J."/>
            <person name="Ramirez L."/>
            <person name="Alfaro M."/>
            <person name="Sun H."/>
            <person name="Tritt A."/>
            <person name="Yoshinaga Y."/>
            <person name="Zwiers L.-H."/>
            <person name="Turgeon B."/>
            <person name="Goodwin S."/>
            <person name="Spatafora J."/>
            <person name="Crous P."/>
            <person name="Grigoriev I."/>
        </authorList>
    </citation>
    <scope>NUCLEOTIDE SEQUENCE</scope>
    <source>
        <strain evidence="3">CBS 123094</strain>
    </source>
</reference>
<dbReference type="SMART" id="SM00382">
    <property type="entry name" value="AAA"/>
    <property type="match status" value="1"/>
</dbReference>
<dbReference type="AlphaFoldDB" id="A0A6A5W9Z0"/>
<dbReference type="PANTHER" id="PTHR46411:SF2">
    <property type="entry name" value="AAA+ ATPASE DOMAIN-CONTAINING PROTEIN"/>
    <property type="match status" value="1"/>
</dbReference>
<organism evidence="3 4">
    <name type="scientific">Amniculicola lignicola CBS 123094</name>
    <dbReference type="NCBI Taxonomy" id="1392246"/>
    <lineage>
        <taxon>Eukaryota</taxon>
        <taxon>Fungi</taxon>
        <taxon>Dikarya</taxon>
        <taxon>Ascomycota</taxon>
        <taxon>Pezizomycotina</taxon>
        <taxon>Dothideomycetes</taxon>
        <taxon>Pleosporomycetidae</taxon>
        <taxon>Pleosporales</taxon>
        <taxon>Amniculicolaceae</taxon>
        <taxon>Amniculicola</taxon>
    </lineage>
</organism>
<evidence type="ECO:0000259" key="2">
    <source>
        <dbReference type="SMART" id="SM00382"/>
    </source>
</evidence>
<dbReference type="GO" id="GO:0016887">
    <property type="term" value="F:ATP hydrolysis activity"/>
    <property type="evidence" value="ECO:0007669"/>
    <property type="project" value="InterPro"/>
</dbReference>
<evidence type="ECO:0000256" key="1">
    <source>
        <dbReference type="SAM" id="MobiDB-lite"/>
    </source>
</evidence>
<dbReference type="OrthoDB" id="10042665at2759"/>
<protein>
    <submittedName>
        <fullName evidence="3">P-loop containing nucleoside triphosphate hydrolase protein</fullName>
    </submittedName>
</protein>
<dbReference type="GO" id="GO:0005524">
    <property type="term" value="F:ATP binding"/>
    <property type="evidence" value="ECO:0007669"/>
    <property type="project" value="InterPro"/>
</dbReference>
<accession>A0A6A5W9Z0</accession>
<dbReference type="InterPro" id="IPR003959">
    <property type="entry name" value="ATPase_AAA_core"/>
</dbReference>
<evidence type="ECO:0000313" key="4">
    <source>
        <dbReference type="Proteomes" id="UP000799779"/>
    </source>
</evidence>
<dbReference type="PANTHER" id="PTHR46411">
    <property type="entry name" value="FAMILY ATPASE, PUTATIVE-RELATED"/>
    <property type="match status" value="1"/>
</dbReference>
<feature type="compositionally biased region" description="Basic and acidic residues" evidence="1">
    <location>
        <begin position="83"/>
        <end position="93"/>
    </location>
</feature>
<dbReference type="SUPFAM" id="SSF52540">
    <property type="entry name" value="P-loop containing nucleoside triphosphate hydrolases"/>
    <property type="match status" value="1"/>
</dbReference>
<dbReference type="EMBL" id="ML977610">
    <property type="protein sequence ID" value="KAF1997704.1"/>
    <property type="molecule type" value="Genomic_DNA"/>
</dbReference>
<name>A0A6A5W9Z0_9PLEO</name>
<dbReference type="InterPro" id="IPR054289">
    <property type="entry name" value="DUF7025"/>
</dbReference>
<evidence type="ECO:0000313" key="3">
    <source>
        <dbReference type="EMBL" id="KAF1997704.1"/>
    </source>
</evidence>
<feature type="domain" description="AAA+ ATPase" evidence="2">
    <location>
        <begin position="572"/>
        <end position="699"/>
    </location>
</feature>
<dbReference type="InterPro" id="IPR027417">
    <property type="entry name" value="P-loop_NTPase"/>
</dbReference>
<dbReference type="InterPro" id="IPR003593">
    <property type="entry name" value="AAA+_ATPase"/>
</dbReference>
<proteinExistence type="predicted"/>
<gene>
    <name evidence="3" type="ORF">P154DRAFT_470505</name>
</gene>
<feature type="region of interest" description="Disordered" evidence="1">
    <location>
        <begin position="73"/>
        <end position="93"/>
    </location>
</feature>
<dbReference type="Gene3D" id="3.40.50.300">
    <property type="entry name" value="P-loop containing nucleotide triphosphate hydrolases"/>
    <property type="match status" value="1"/>
</dbReference>